<dbReference type="Proteomes" id="UP001234989">
    <property type="component" value="Chromosome 12"/>
</dbReference>
<evidence type="ECO:0000313" key="2">
    <source>
        <dbReference type="Proteomes" id="UP001234989"/>
    </source>
</evidence>
<sequence length="398" mass="45463">HGDQVFDESSHQIDDSVHEFDMAFDLVEGSSMGLQMPLQVTQAISTPTWCAEIDYRGDTHFRKSNVVTDECLETITDIVFGGSLQRMCESMTDGLSTCYWFDTVSQPLPPFSAGMAQKQLVYELLTIGCSTCWRVTSKLWDQAIQRCTKCSMQYPMKLARYMYSGSSINALLIPLAVPISYGEPPCFRRVPLLLSWLSRQKIDLEVSDSMYVDIFDSMYVDIIFLKPTIIEDLYLYKLSFENKGDVSKSEIQSYDVRNDVKHEKFNEGIRHAECFFPVDAGANLFMVKLGGTVKVNCVWDPGISSKTMHQNGLMKTTEAHLLLEFTSLLFNYFYDAHVKENTQVVHKITMSLKKLLDAWSDKYLTVEVTMQHQNVSTDQCAYWCLNNLIYISPDKISF</sequence>
<dbReference type="AlphaFoldDB" id="A0AAF1A239"/>
<gene>
    <name evidence="1" type="ORF">MTR67_051438</name>
</gene>
<name>A0AAF1A239_SOLVR</name>
<dbReference type="EMBL" id="CP133623">
    <property type="protein sequence ID" value="WMV58053.1"/>
    <property type="molecule type" value="Genomic_DNA"/>
</dbReference>
<keyword evidence="2" id="KW-1185">Reference proteome</keyword>
<accession>A0AAF1A239</accession>
<feature type="non-terminal residue" evidence="1">
    <location>
        <position position="1"/>
    </location>
</feature>
<evidence type="ECO:0000313" key="1">
    <source>
        <dbReference type="EMBL" id="WMV58053.1"/>
    </source>
</evidence>
<organism evidence="1 2">
    <name type="scientific">Solanum verrucosum</name>
    <dbReference type="NCBI Taxonomy" id="315347"/>
    <lineage>
        <taxon>Eukaryota</taxon>
        <taxon>Viridiplantae</taxon>
        <taxon>Streptophyta</taxon>
        <taxon>Embryophyta</taxon>
        <taxon>Tracheophyta</taxon>
        <taxon>Spermatophyta</taxon>
        <taxon>Magnoliopsida</taxon>
        <taxon>eudicotyledons</taxon>
        <taxon>Gunneridae</taxon>
        <taxon>Pentapetalae</taxon>
        <taxon>asterids</taxon>
        <taxon>lamiids</taxon>
        <taxon>Solanales</taxon>
        <taxon>Solanaceae</taxon>
        <taxon>Solanoideae</taxon>
        <taxon>Solaneae</taxon>
        <taxon>Solanum</taxon>
    </lineage>
</organism>
<reference evidence="1" key="1">
    <citation type="submission" date="2023-08" db="EMBL/GenBank/DDBJ databases">
        <title>A de novo genome assembly of Solanum verrucosum Schlechtendal, a Mexican diploid species geographically isolated from the other diploid A-genome species in potato relatives.</title>
        <authorList>
            <person name="Hosaka K."/>
        </authorList>
    </citation>
    <scope>NUCLEOTIDE SEQUENCE</scope>
    <source>
        <tissue evidence="1">Young leaves</tissue>
    </source>
</reference>
<protein>
    <submittedName>
        <fullName evidence="1">Uncharacterized protein</fullName>
    </submittedName>
</protein>
<proteinExistence type="predicted"/>